<comment type="caution">
    <text evidence="1">The sequence shown here is derived from an EMBL/GenBank/DDBJ whole genome shotgun (WGS) entry which is preliminary data.</text>
</comment>
<dbReference type="AlphaFoldDB" id="A0A8J4GFQ6"/>
<feature type="non-terminal residue" evidence="1">
    <location>
        <position position="1"/>
    </location>
</feature>
<dbReference type="InterPro" id="IPR038538">
    <property type="entry name" value="MTERF_sf"/>
</dbReference>
<proteinExistence type="predicted"/>
<evidence type="ECO:0000313" key="2">
    <source>
        <dbReference type="Proteomes" id="UP000722791"/>
    </source>
</evidence>
<dbReference type="EMBL" id="BNCQ01000020">
    <property type="protein sequence ID" value="GIM05973.1"/>
    <property type="molecule type" value="Genomic_DNA"/>
</dbReference>
<dbReference type="Proteomes" id="UP000722791">
    <property type="component" value="Unassembled WGS sequence"/>
</dbReference>
<name>A0A8J4GFQ6_9CHLO</name>
<evidence type="ECO:0000313" key="1">
    <source>
        <dbReference type="EMBL" id="GIM05973.1"/>
    </source>
</evidence>
<accession>A0A8J4GFQ6</accession>
<sequence length="326" mass="36432">SYGVDRIVLFGADLPVITGCLQAPKSHTINFTCSIYPPSRLFCVRVSFVRSGPSGISQASSMHNQVLGHRDFIQRLKQGPQRVTVVTRARHVASSSQPVKAYPSSLLPSRRIQLEHLTYELINNLALPAEPSPVDLQRWSKNIDVLHDVHGVAGAERVRRAVLSNPSLLSADLELWHSFFVVGFGLPADSFAKLATDCPNLLTDGNVFTAGSCMLFFKSMGWRNKDIKQRIIGYYPRLLLLDRRRDIDPVLGFLERMDCRGENLRLLVWEFPRIFDKDYRRHVRKFQYLGMYGLSMYRTKGGENVTFAADIDIGGGAGGSGGAFMA</sequence>
<dbReference type="Gene3D" id="1.25.70.10">
    <property type="entry name" value="Transcription termination factor 3, mitochondrial"/>
    <property type="match status" value="1"/>
</dbReference>
<protein>
    <submittedName>
        <fullName evidence="1">Uncharacterized protein</fullName>
    </submittedName>
</protein>
<reference evidence="1" key="1">
    <citation type="journal article" date="2021" name="Proc. Natl. Acad. Sci. U.S.A.">
        <title>Three genomes in the algal genus Volvox reveal the fate of a haploid sex-determining region after a transition to homothallism.</title>
        <authorList>
            <person name="Yamamoto K."/>
            <person name="Hamaji T."/>
            <person name="Kawai-Toyooka H."/>
            <person name="Matsuzaki R."/>
            <person name="Takahashi F."/>
            <person name="Nishimura Y."/>
            <person name="Kawachi M."/>
            <person name="Noguchi H."/>
            <person name="Minakuchi Y."/>
            <person name="Umen J.G."/>
            <person name="Toyoda A."/>
            <person name="Nozaki H."/>
        </authorList>
    </citation>
    <scope>NUCLEOTIDE SEQUENCE</scope>
    <source>
        <strain evidence="1">NIES-3785</strain>
    </source>
</reference>
<organism evidence="1 2">
    <name type="scientific">Volvox reticuliferus</name>
    <dbReference type="NCBI Taxonomy" id="1737510"/>
    <lineage>
        <taxon>Eukaryota</taxon>
        <taxon>Viridiplantae</taxon>
        <taxon>Chlorophyta</taxon>
        <taxon>core chlorophytes</taxon>
        <taxon>Chlorophyceae</taxon>
        <taxon>CS clade</taxon>
        <taxon>Chlamydomonadales</taxon>
        <taxon>Volvocaceae</taxon>
        <taxon>Volvox</taxon>
    </lineage>
</organism>
<gene>
    <name evidence="1" type="ORF">Vretimale_10385</name>
</gene>